<name>A0ACB7J0H3_PLECO</name>
<dbReference type="EMBL" id="WQMT02000004">
    <property type="protein sequence ID" value="KAG9224047.1"/>
    <property type="molecule type" value="Genomic_DNA"/>
</dbReference>
<protein>
    <submittedName>
        <fullName evidence="1">Uncharacterized protein</fullName>
    </submittedName>
</protein>
<evidence type="ECO:0000313" key="1">
    <source>
        <dbReference type="EMBL" id="KAG9224047.1"/>
    </source>
</evidence>
<proteinExistence type="predicted"/>
<comment type="caution">
    <text evidence="1">The sequence shown here is derived from an EMBL/GenBank/DDBJ whole genome shotgun (WGS) entry which is preliminary data.</text>
</comment>
<gene>
    <name evidence="1" type="ORF">CCMSSC00406_0004337</name>
</gene>
<accession>A0ACB7J0H3</accession>
<organism evidence="1 2">
    <name type="scientific">Pleurotus cornucopiae</name>
    <name type="common">Cornucopia mushroom</name>
    <dbReference type="NCBI Taxonomy" id="5321"/>
    <lineage>
        <taxon>Eukaryota</taxon>
        <taxon>Fungi</taxon>
        <taxon>Dikarya</taxon>
        <taxon>Basidiomycota</taxon>
        <taxon>Agaricomycotina</taxon>
        <taxon>Agaricomycetes</taxon>
        <taxon>Agaricomycetidae</taxon>
        <taxon>Agaricales</taxon>
        <taxon>Pleurotineae</taxon>
        <taxon>Pleurotaceae</taxon>
        <taxon>Pleurotus</taxon>
    </lineage>
</organism>
<keyword evidence="2" id="KW-1185">Reference proteome</keyword>
<dbReference type="Proteomes" id="UP000824881">
    <property type="component" value="Unassembled WGS sequence"/>
</dbReference>
<reference evidence="1 2" key="1">
    <citation type="journal article" date="2021" name="Appl. Environ. Microbiol.">
        <title>Genetic linkage and physical mapping for an oyster mushroom Pleurotus cornucopiae and QTL analysis for the trait cap color.</title>
        <authorList>
            <person name="Zhang Y."/>
            <person name="Gao W."/>
            <person name="Sonnenberg A."/>
            <person name="Chen Q."/>
            <person name="Zhang J."/>
            <person name="Huang C."/>
        </authorList>
    </citation>
    <scope>NUCLEOTIDE SEQUENCE [LARGE SCALE GENOMIC DNA]</scope>
    <source>
        <strain evidence="1">CCMSSC00406</strain>
    </source>
</reference>
<evidence type="ECO:0000313" key="2">
    <source>
        <dbReference type="Proteomes" id="UP000824881"/>
    </source>
</evidence>
<sequence>MSELTLDNLIDDGNYLGSERARQENKVILDELERKKKARTLAVPTDDNRVKARLREIGEPITLFGERAADRRDRLIYVLSQINAARGDDAMAVDDDSSSESSDEEEEFYTPGSMELLEARRHLAEYSLPRAQKRVAQQRIDCKMPLKRIIDIRKKIFAEVKKFGNLGSQIGDERPISQVRFSPNSEFLATGSWSGTVKICETPLSVLKGHKDRVCRVAFHPSGEYVASASFDTSWRLWDVASSKELLLQEGHSKEVYSVEFQNDGALVASGGLDAIGRVWDLRTGRTAMVLDGHVQAIYSIAFSPNGYQIATGSGDDTIRIWDMRSIRALYTIPAHTSNVADVRFFYGDDLSFKSTVTSMAAAPDVTIEGTKTEKANADGDGNEDASNDKTTERDLEEEWKYRSGLYFASAGYDGFVKIWSADDWQLLRTLSTDAGKVMSVDLSRDAKLLASGTYNRNFQLFAPEDIL</sequence>